<sequence length="531" mass="55586">MTESGFTGTVPLVRLIVKRDWLLLAAWAIVMIVLAAIVVASFGKLYPTPEALKEFADSVTGNTGEIALLGNVLSPTLGGITAWRLIMPAFIIGGLASLLAVIHYTRSEEETGRRELIDSTAIGQYAVLASALIVAFGVNLVIAIMSMLAFLGFGLPAAGSAALALSIGASGCLMAGVGAIAAQLAQNTGTARGIAGVVLAVAYILRVIGDGANLPLLSWLSFTGWMQQMRPFAGEQWWVLLLFVVSTVVLAVAAFSLHSKRDIDTGLLPQRPGPEHASAWLNSPLTLAWRLQKGMLLGWVAGYALIGLLIGYLANTVAEQLAANPQFMEYLKHLGGNATPADSFFTMGVMILGEITAAYALLATLKIQSEETESHAETVLSGPVGRLQWMAGHLAIALAGTVVVLLTFGICAGLTYGLSNGNAGMVILRVMAAVLAYVPAIWVIAGLAVALFGALPRFTLAAWAAFVGCLLLELAGELQLVSGVILDISPFTHVSKLLVSDLAILPMAALVVIALAFMAIGLAGFQRRDVD</sequence>
<reference evidence="2 3" key="1">
    <citation type="journal article" date="2007" name="Appl. Environ. Microbiol.">
        <title>Isolation of key methanogens for global methane emission from rice paddy fields: a novel isolate affiliated with the clone cluster rice cluster I.</title>
        <authorList>
            <person name="Sakai S."/>
            <person name="Imachi H."/>
            <person name="Sekiguchi Y."/>
            <person name="Ohashi A."/>
            <person name="Harada H."/>
            <person name="Kamagata Y."/>
        </authorList>
    </citation>
    <scope>NUCLEOTIDE SEQUENCE [LARGE SCALE GENOMIC DNA]</scope>
    <source>
        <strain evidence="3">DSM 17711 / JCM 13418 / NBRC 101707 / SANAE</strain>
    </source>
</reference>
<organism evidence="2 3">
    <name type="scientific">Methanocella paludicola (strain DSM 17711 / JCM 13418 / NBRC 101707 / SANAE)</name>
    <dbReference type="NCBI Taxonomy" id="304371"/>
    <lineage>
        <taxon>Archaea</taxon>
        <taxon>Methanobacteriati</taxon>
        <taxon>Methanobacteriota</taxon>
        <taxon>Stenosarchaea group</taxon>
        <taxon>Methanomicrobia</taxon>
        <taxon>Methanocellales</taxon>
        <taxon>Methanocellaceae</taxon>
        <taxon>Methanocella</taxon>
    </lineage>
</organism>
<name>D1YZ32_METPS</name>
<dbReference type="EMBL" id="AP011532">
    <property type="protein sequence ID" value="BAI61704.1"/>
    <property type="molecule type" value="Genomic_DNA"/>
</dbReference>
<feature type="transmembrane region" description="Helical" evidence="1">
    <location>
        <begin position="82"/>
        <end position="104"/>
    </location>
</feature>
<dbReference type="RefSeq" id="WP_012900383.1">
    <property type="nucleotide sequence ID" value="NC_013665.1"/>
</dbReference>
<gene>
    <name evidence="2" type="ordered locus">MCP_1632</name>
</gene>
<reference evidence="2 3" key="2">
    <citation type="journal article" date="2008" name="Int. J. Syst. Evol. Microbiol.">
        <title>Methanocella paludicola gen. nov., sp. nov., a methane-producing archaeon, the first isolate of the lineage 'Rice Cluster I', and proposal of the new archaeal order Methanocellales ord. nov.</title>
        <authorList>
            <person name="Sakai S."/>
            <person name="Imachi H."/>
            <person name="Hanada S."/>
            <person name="Ohashi A."/>
            <person name="Harada H."/>
            <person name="Kamagata Y."/>
        </authorList>
    </citation>
    <scope>NUCLEOTIDE SEQUENCE [LARGE SCALE GENOMIC DNA]</scope>
    <source>
        <strain evidence="3">DSM 17711 / JCM 13418 / NBRC 101707 / SANAE</strain>
    </source>
</reference>
<keyword evidence="1" id="KW-0812">Transmembrane</keyword>
<keyword evidence="1" id="KW-1133">Transmembrane helix</keyword>
<feature type="transmembrane region" description="Helical" evidence="1">
    <location>
        <begin position="125"/>
        <end position="155"/>
    </location>
</feature>
<feature type="transmembrane region" description="Helical" evidence="1">
    <location>
        <begin position="430"/>
        <end position="453"/>
    </location>
</feature>
<proteinExistence type="predicted"/>
<feature type="transmembrane region" description="Helical" evidence="1">
    <location>
        <begin position="394"/>
        <end position="418"/>
    </location>
</feature>
<dbReference type="KEGG" id="mpd:MCP_1632"/>
<feature type="transmembrane region" description="Helical" evidence="1">
    <location>
        <begin position="344"/>
        <end position="365"/>
    </location>
</feature>
<dbReference type="Proteomes" id="UP000001882">
    <property type="component" value="Chromosome"/>
</dbReference>
<protein>
    <submittedName>
        <fullName evidence="2">ABC transporter</fullName>
    </submittedName>
</protein>
<feature type="transmembrane region" description="Helical" evidence="1">
    <location>
        <begin position="502"/>
        <end position="525"/>
    </location>
</feature>
<evidence type="ECO:0000256" key="1">
    <source>
        <dbReference type="SAM" id="Phobius"/>
    </source>
</evidence>
<feature type="transmembrane region" description="Helical" evidence="1">
    <location>
        <begin position="296"/>
        <end position="314"/>
    </location>
</feature>
<evidence type="ECO:0000313" key="2">
    <source>
        <dbReference type="EMBL" id="BAI61704.1"/>
    </source>
</evidence>
<keyword evidence="1" id="KW-0472">Membrane</keyword>
<feature type="transmembrane region" description="Helical" evidence="1">
    <location>
        <begin position="460"/>
        <end position="482"/>
    </location>
</feature>
<feature type="transmembrane region" description="Helical" evidence="1">
    <location>
        <begin position="21"/>
        <end position="43"/>
    </location>
</feature>
<reference evidence="3" key="3">
    <citation type="journal article" date="2011" name="PLoS ONE">
        <title>Genome sequence of a mesophilic hydrogenotrophic methanogen Methanocella paludicola, the first cultivated representative of the order Methanocellales.</title>
        <authorList>
            <person name="Sakai S."/>
            <person name="Takaki Y."/>
            <person name="Shimamura S."/>
            <person name="Sekine M."/>
            <person name="Tajima T."/>
            <person name="Kosugi H."/>
            <person name="Ichikawa N."/>
            <person name="Tasumi E."/>
            <person name="Hiraki A.T."/>
            <person name="Shimizu A."/>
            <person name="Kato Y."/>
            <person name="Nishiko R."/>
            <person name="Mori K."/>
            <person name="Fujita N."/>
            <person name="Imachi H."/>
            <person name="Takai K."/>
        </authorList>
    </citation>
    <scope>NUCLEOTIDE SEQUENCE [LARGE SCALE GENOMIC DNA]</scope>
    <source>
        <strain evidence="3">DSM 17711 / JCM 13418 / NBRC 101707 / SANAE</strain>
    </source>
</reference>
<dbReference type="STRING" id="304371.MCP_1632"/>
<feature type="transmembrane region" description="Helical" evidence="1">
    <location>
        <begin position="237"/>
        <end position="257"/>
    </location>
</feature>
<evidence type="ECO:0000313" key="3">
    <source>
        <dbReference type="Proteomes" id="UP000001882"/>
    </source>
</evidence>
<dbReference type="GeneID" id="8681552"/>
<dbReference type="InParanoid" id="D1YZ32"/>
<accession>D1YZ32</accession>
<feature type="transmembrane region" description="Helical" evidence="1">
    <location>
        <begin position="161"/>
        <end position="182"/>
    </location>
</feature>
<dbReference type="AlphaFoldDB" id="D1YZ32"/>
<keyword evidence="3" id="KW-1185">Reference proteome</keyword>
<feature type="transmembrane region" description="Helical" evidence="1">
    <location>
        <begin position="194"/>
        <end position="217"/>
    </location>
</feature>